<feature type="transmembrane region" description="Helical" evidence="1">
    <location>
        <begin position="450"/>
        <end position="468"/>
    </location>
</feature>
<feature type="transmembrane region" description="Helical" evidence="1">
    <location>
        <begin position="256"/>
        <end position="277"/>
    </location>
</feature>
<feature type="transmembrane region" description="Helical" evidence="1">
    <location>
        <begin position="12"/>
        <end position="31"/>
    </location>
</feature>
<evidence type="ECO:0000256" key="1">
    <source>
        <dbReference type="SAM" id="Phobius"/>
    </source>
</evidence>
<feature type="transmembrane region" description="Helical" evidence="1">
    <location>
        <begin position="289"/>
        <end position="309"/>
    </location>
</feature>
<gene>
    <name evidence="3" type="ORF">J2Z69_003154</name>
</gene>
<feature type="transmembrane region" description="Helical" evidence="1">
    <location>
        <begin position="377"/>
        <end position="395"/>
    </location>
</feature>
<dbReference type="EMBL" id="JAGGLD010000006">
    <property type="protein sequence ID" value="MBP2002097.1"/>
    <property type="molecule type" value="Genomic_DNA"/>
</dbReference>
<feature type="domain" description="CAAX prenyl protease 2/Lysostaphin resistance protein A-like" evidence="2">
    <location>
        <begin position="416"/>
        <end position="508"/>
    </location>
</feature>
<keyword evidence="3" id="KW-0645">Protease</keyword>
<dbReference type="GO" id="GO:0006508">
    <property type="term" value="P:proteolysis"/>
    <property type="evidence" value="ECO:0007669"/>
    <property type="project" value="UniProtKB-KW"/>
</dbReference>
<sequence>MKVAKPLPFRTQTLWIAAIISLIIFVVLQVVPISDANSEQDQQPQGDIISKEDARMSATRFVSDSLHLNLSDNVDTLVTYKSNSKFYGYLSRENLVKEYISKYEKRFPYDVYRVTFNDPATYLNSLNVDVQMVTGKVLGFEKVQDLSKDAKALMAEKKDGLDKLKEIEGNLTLAQKEQLALPYLKALGYNTNELTVDRDSQDLGLHYNLKGATIGKSQGQLVFNYEYGEVSSFDPAFTVPDEHTAYVDSQSKLANWLYFLGYALLSFVLGILAIVYSSTTRPFASFRRGIFLTMFYFIVNAISIINLLPVFKSEEFSTSTFIILLIVQGIFTLIVTASVYFSLVGGDGLWRQQGKVKWMKSSEPGYAKHVLHSMSNGYAWAFILLGVQSIIYLALERILGTWSTTDDTQSTYNMLFPLIFPLMAWTAGIGEEAVYRLFGIPMLQKLFKNTFIAGLISALIWACGHTLYPIYPVYSRPIELAVIGLLFSFIFLRYGFITVLFAHVIFDSILMGLSLILMKEPLNIGAGLFYIVLPAIVGYVIYRWNLRRSTPNLILLKGEDLR</sequence>
<dbReference type="RefSeq" id="WP_209864565.1">
    <property type="nucleotide sequence ID" value="NZ_JAGGLD010000006.1"/>
</dbReference>
<comment type="caution">
    <text evidence="3">The sequence shown here is derived from an EMBL/GenBank/DDBJ whole genome shotgun (WGS) entry which is preliminary data.</text>
</comment>
<dbReference type="InterPro" id="IPR003675">
    <property type="entry name" value="Rce1/LyrA-like_dom"/>
</dbReference>
<dbReference type="Pfam" id="PF02517">
    <property type="entry name" value="Rce1-like"/>
    <property type="match status" value="1"/>
</dbReference>
<dbReference type="Proteomes" id="UP001519288">
    <property type="component" value="Unassembled WGS sequence"/>
</dbReference>
<keyword evidence="1" id="KW-0812">Transmembrane</keyword>
<evidence type="ECO:0000313" key="4">
    <source>
        <dbReference type="Proteomes" id="UP001519288"/>
    </source>
</evidence>
<keyword evidence="4" id="KW-1185">Reference proteome</keyword>
<keyword evidence="1" id="KW-0472">Membrane</keyword>
<keyword evidence="1" id="KW-1133">Transmembrane helix</keyword>
<accession>A0ABS4JK73</accession>
<feature type="transmembrane region" description="Helical" evidence="1">
    <location>
        <begin position="321"/>
        <end position="350"/>
    </location>
</feature>
<feature type="transmembrane region" description="Helical" evidence="1">
    <location>
        <begin position="524"/>
        <end position="542"/>
    </location>
</feature>
<proteinExistence type="predicted"/>
<feature type="transmembrane region" description="Helical" evidence="1">
    <location>
        <begin position="415"/>
        <end position="438"/>
    </location>
</feature>
<organism evidence="3 4">
    <name type="scientific">Paenibacillus shirakamiensis</name>
    <dbReference type="NCBI Taxonomy" id="1265935"/>
    <lineage>
        <taxon>Bacteria</taxon>
        <taxon>Bacillati</taxon>
        <taxon>Bacillota</taxon>
        <taxon>Bacilli</taxon>
        <taxon>Bacillales</taxon>
        <taxon>Paenibacillaceae</taxon>
        <taxon>Paenibacillus</taxon>
    </lineage>
</organism>
<evidence type="ECO:0000259" key="2">
    <source>
        <dbReference type="Pfam" id="PF02517"/>
    </source>
</evidence>
<keyword evidence="3" id="KW-0378">Hydrolase</keyword>
<name>A0ABS4JK73_9BACL</name>
<reference evidence="3 4" key="1">
    <citation type="submission" date="2021-03" db="EMBL/GenBank/DDBJ databases">
        <title>Genomic Encyclopedia of Type Strains, Phase IV (KMG-IV): sequencing the most valuable type-strain genomes for metagenomic binning, comparative biology and taxonomic classification.</title>
        <authorList>
            <person name="Goeker M."/>
        </authorList>
    </citation>
    <scope>NUCLEOTIDE SEQUENCE [LARGE SCALE GENOMIC DNA]</scope>
    <source>
        <strain evidence="3 4">DSM 26806</strain>
    </source>
</reference>
<protein>
    <submittedName>
        <fullName evidence="3">Membrane protease YdiL (CAAX protease family)</fullName>
    </submittedName>
</protein>
<evidence type="ECO:0000313" key="3">
    <source>
        <dbReference type="EMBL" id="MBP2002097.1"/>
    </source>
</evidence>
<dbReference type="GO" id="GO:0008233">
    <property type="term" value="F:peptidase activity"/>
    <property type="evidence" value="ECO:0007669"/>
    <property type="project" value="UniProtKB-KW"/>
</dbReference>